<evidence type="ECO:0000256" key="5">
    <source>
        <dbReference type="ARBA" id="ARBA00022692"/>
    </source>
</evidence>
<comment type="subcellular location">
    <subcellularLocation>
        <location evidence="1">Cell membrane</location>
        <topology evidence="1">Multi-pass membrane protein</topology>
    </subcellularLocation>
</comment>
<keyword evidence="5 9" id="KW-0812">Transmembrane</keyword>
<reference evidence="10" key="1">
    <citation type="journal article" date="2020" name="mSystems">
        <title>Genome- and Community-Level Interaction Insights into Carbon Utilization and Element Cycling Functions of Hydrothermarchaeota in Hydrothermal Sediment.</title>
        <authorList>
            <person name="Zhou Z."/>
            <person name="Liu Y."/>
            <person name="Xu W."/>
            <person name="Pan J."/>
            <person name="Luo Z.H."/>
            <person name="Li M."/>
        </authorList>
    </citation>
    <scope>NUCLEOTIDE SEQUENCE [LARGE SCALE GENOMIC DNA]</scope>
    <source>
        <strain evidence="10">SpSt-70</strain>
    </source>
</reference>
<keyword evidence="6 9" id="KW-1133">Transmembrane helix</keyword>
<evidence type="ECO:0000256" key="3">
    <source>
        <dbReference type="ARBA" id="ARBA00022448"/>
    </source>
</evidence>
<protein>
    <recommendedName>
        <fullName evidence="8">Riboflavin transporter</fullName>
    </recommendedName>
</protein>
<dbReference type="Pfam" id="PF12822">
    <property type="entry name" value="ECF_trnsprt"/>
    <property type="match status" value="1"/>
</dbReference>
<dbReference type="GO" id="GO:0032217">
    <property type="term" value="F:riboflavin transmembrane transporter activity"/>
    <property type="evidence" value="ECO:0007669"/>
    <property type="project" value="UniProtKB-UniRule"/>
</dbReference>
<evidence type="ECO:0000256" key="2">
    <source>
        <dbReference type="ARBA" id="ARBA00005540"/>
    </source>
</evidence>
<keyword evidence="7 8" id="KW-0472">Membrane</keyword>
<dbReference type="PANTHER" id="PTHR38438:SF1">
    <property type="entry name" value="RIBOFLAVIN TRANSPORTER RIBU"/>
    <property type="match status" value="1"/>
</dbReference>
<evidence type="ECO:0000256" key="8">
    <source>
        <dbReference type="PIRNR" id="PIRNR037778"/>
    </source>
</evidence>
<feature type="transmembrane region" description="Helical" evidence="9">
    <location>
        <begin position="103"/>
        <end position="129"/>
    </location>
</feature>
<name>A0A7C2CVP6_DICTH</name>
<feature type="transmembrane region" description="Helical" evidence="9">
    <location>
        <begin position="149"/>
        <end position="172"/>
    </location>
</feature>
<evidence type="ECO:0000256" key="6">
    <source>
        <dbReference type="ARBA" id="ARBA00022989"/>
    </source>
</evidence>
<dbReference type="InterPro" id="IPR024529">
    <property type="entry name" value="ECF_trnsprt_substrate-spec"/>
</dbReference>
<feature type="transmembrane region" description="Helical" evidence="9">
    <location>
        <begin position="75"/>
        <end position="96"/>
    </location>
</feature>
<comment type="similarity">
    <text evidence="2 8">Belongs to the prokaryotic riboflavin transporter (P-RFT) (TC 2.A.87) family.</text>
</comment>
<evidence type="ECO:0000256" key="1">
    <source>
        <dbReference type="ARBA" id="ARBA00004651"/>
    </source>
</evidence>
<dbReference type="GO" id="GO:0005886">
    <property type="term" value="C:plasma membrane"/>
    <property type="evidence" value="ECO:0007669"/>
    <property type="project" value="UniProtKB-SubCell"/>
</dbReference>
<evidence type="ECO:0000313" key="10">
    <source>
        <dbReference type="EMBL" id="HGK24265.1"/>
    </source>
</evidence>
<dbReference type="InterPro" id="IPR025720">
    <property type="entry name" value="RibU"/>
</dbReference>
<organism evidence="10">
    <name type="scientific">Dictyoglomus thermophilum</name>
    <dbReference type="NCBI Taxonomy" id="14"/>
    <lineage>
        <taxon>Bacteria</taxon>
        <taxon>Pseudomonadati</taxon>
        <taxon>Dictyoglomota</taxon>
        <taxon>Dictyoglomia</taxon>
        <taxon>Dictyoglomales</taxon>
        <taxon>Dictyoglomaceae</taxon>
        <taxon>Dictyoglomus</taxon>
    </lineage>
</organism>
<dbReference type="Gene3D" id="1.10.1760.20">
    <property type="match status" value="1"/>
</dbReference>
<evidence type="ECO:0000256" key="7">
    <source>
        <dbReference type="ARBA" id="ARBA00023136"/>
    </source>
</evidence>
<comment type="function">
    <text evidence="8">Probably a riboflavin-binding protein that interacts with the energy-coupling factor (ECF) ABC-transporter complex.</text>
</comment>
<feature type="transmembrane region" description="Helical" evidence="9">
    <location>
        <begin position="6"/>
        <end position="29"/>
    </location>
</feature>
<comment type="caution">
    <text evidence="10">The sequence shown here is derived from an EMBL/GenBank/DDBJ whole genome shotgun (WGS) entry which is preliminary data.</text>
</comment>
<proteinExistence type="inferred from homology"/>
<dbReference type="RefSeq" id="WP_149122854.1">
    <property type="nucleotide sequence ID" value="NZ_VTFL01000003.1"/>
</dbReference>
<dbReference type="AlphaFoldDB" id="A0A7C2CVP6"/>
<sequence length="177" mass="19043">MATKKLVLVSILTALSIILSITIYFPILPQAPYLLYDPGDISLILISTQIGVPYGLLSTLIVAILMAVFTGQGGPIGALMHFLASGTLVSVAGYVYKKTKNLILGLVLGTISMAIVMAIANIIFTPIYLGVPRSTIYPLILPVIIPFNLIKAGINSIISYLLISISSIRTYFERMRG</sequence>
<gene>
    <name evidence="10" type="ORF">ENU78_07555</name>
</gene>
<dbReference type="PIRSF" id="PIRSF037778">
    <property type="entry name" value="UCP037778_transp_RibU"/>
    <property type="match status" value="1"/>
</dbReference>
<accession>A0A7C2CVP6</accession>
<dbReference type="PANTHER" id="PTHR38438">
    <property type="entry name" value="RIBOFLAVIN TRANSPORTER RIBU"/>
    <property type="match status" value="1"/>
</dbReference>
<keyword evidence="4 8" id="KW-1003">Cell membrane</keyword>
<evidence type="ECO:0000256" key="4">
    <source>
        <dbReference type="ARBA" id="ARBA00022475"/>
    </source>
</evidence>
<dbReference type="EMBL" id="DTDV01000019">
    <property type="protein sequence ID" value="HGK24265.1"/>
    <property type="molecule type" value="Genomic_DNA"/>
</dbReference>
<keyword evidence="3 8" id="KW-0813">Transport</keyword>
<feature type="transmembrane region" description="Helical" evidence="9">
    <location>
        <begin position="41"/>
        <end position="69"/>
    </location>
</feature>
<evidence type="ECO:0000256" key="9">
    <source>
        <dbReference type="SAM" id="Phobius"/>
    </source>
</evidence>